<feature type="domain" description="RNA polymerase sigma factor 70 region 4 type 2" evidence="8">
    <location>
        <begin position="123"/>
        <end position="174"/>
    </location>
</feature>
<dbReference type="InterPro" id="IPR013324">
    <property type="entry name" value="RNA_pol_sigma_r3/r4-like"/>
</dbReference>
<gene>
    <name evidence="9" type="primary">sigW_1</name>
    <name evidence="9" type="ORF">UC8_07370</name>
</gene>
<evidence type="ECO:0000256" key="1">
    <source>
        <dbReference type="ARBA" id="ARBA00010641"/>
    </source>
</evidence>
<dbReference type="OrthoDB" id="9785675at2"/>
<dbReference type="InterPro" id="IPR000838">
    <property type="entry name" value="RNA_pol_sigma70_ECF_CS"/>
</dbReference>
<dbReference type="InterPro" id="IPR013325">
    <property type="entry name" value="RNA_pol_sigma_r2"/>
</dbReference>
<dbReference type="SUPFAM" id="SSF88946">
    <property type="entry name" value="Sigma2 domain of RNA polymerase sigma factors"/>
    <property type="match status" value="1"/>
</dbReference>
<dbReference type="Proteomes" id="UP000325286">
    <property type="component" value="Chromosome"/>
</dbReference>
<dbReference type="Gene3D" id="1.10.1740.10">
    <property type="match status" value="1"/>
</dbReference>
<accession>A0A5B9QL83</accession>
<proteinExistence type="inferred from homology"/>
<feature type="domain" description="RNA polymerase sigma-70 region 2" evidence="7">
    <location>
        <begin position="22"/>
        <end position="89"/>
    </location>
</feature>
<dbReference type="Gene3D" id="1.10.10.10">
    <property type="entry name" value="Winged helix-like DNA-binding domain superfamily/Winged helix DNA-binding domain"/>
    <property type="match status" value="1"/>
</dbReference>
<keyword evidence="3 6" id="KW-0731">Sigma factor</keyword>
<reference evidence="9 10" key="1">
    <citation type="submission" date="2019-08" db="EMBL/GenBank/DDBJ databases">
        <title>Deep-cultivation of Planctomycetes and their phenomic and genomic characterization uncovers novel biology.</title>
        <authorList>
            <person name="Wiegand S."/>
            <person name="Jogler M."/>
            <person name="Boedeker C."/>
            <person name="Pinto D."/>
            <person name="Vollmers J."/>
            <person name="Rivas-Marin E."/>
            <person name="Kohn T."/>
            <person name="Peeters S.H."/>
            <person name="Heuer A."/>
            <person name="Rast P."/>
            <person name="Oberbeckmann S."/>
            <person name="Bunk B."/>
            <person name="Jeske O."/>
            <person name="Meyerdierks A."/>
            <person name="Storesund J.E."/>
            <person name="Kallscheuer N."/>
            <person name="Luecker S."/>
            <person name="Lage O.M."/>
            <person name="Pohl T."/>
            <person name="Merkel B.J."/>
            <person name="Hornburger P."/>
            <person name="Mueller R.-W."/>
            <person name="Bruemmer F."/>
            <person name="Labrenz M."/>
            <person name="Spormann A.M."/>
            <person name="Op den Camp H."/>
            <person name="Overmann J."/>
            <person name="Amann R."/>
            <person name="Jetten M.S.M."/>
            <person name="Mascher T."/>
            <person name="Medema M.H."/>
            <person name="Devos D.P."/>
            <person name="Kaster A.-K."/>
            <person name="Ovreas L."/>
            <person name="Rohde M."/>
            <person name="Galperin M.Y."/>
            <person name="Jogler C."/>
        </authorList>
    </citation>
    <scope>NUCLEOTIDE SEQUENCE [LARGE SCALE GENOMIC DNA]</scope>
    <source>
        <strain evidence="9 10">UC8</strain>
    </source>
</reference>
<dbReference type="InterPro" id="IPR036388">
    <property type="entry name" value="WH-like_DNA-bd_sf"/>
</dbReference>
<dbReference type="GO" id="GO:0003677">
    <property type="term" value="F:DNA binding"/>
    <property type="evidence" value="ECO:0007669"/>
    <property type="project" value="UniProtKB-KW"/>
</dbReference>
<evidence type="ECO:0000256" key="5">
    <source>
        <dbReference type="ARBA" id="ARBA00023163"/>
    </source>
</evidence>
<dbReference type="Pfam" id="PF04542">
    <property type="entry name" value="Sigma70_r2"/>
    <property type="match status" value="1"/>
</dbReference>
<dbReference type="GO" id="GO:0016987">
    <property type="term" value="F:sigma factor activity"/>
    <property type="evidence" value="ECO:0007669"/>
    <property type="project" value="UniProtKB-KW"/>
</dbReference>
<dbReference type="PANTHER" id="PTHR43133:SF51">
    <property type="entry name" value="RNA POLYMERASE SIGMA FACTOR"/>
    <property type="match status" value="1"/>
</dbReference>
<evidence type="ECO:0000256" key="4">
    <source>
        <dbReference type="ARBA" id="ARBA00023125"/>
    </source>
</evidence>
<dbReference type="InterPro" id="IPR007627">
    <property type="entry name" value="RNA_pol_sigma70_r2"/>
</dbReference>
<dbReference type="PANTHER" id="PTHR43133">
    <property type="entry name" value="RNA POLYMERASE ECF-TYPE SIGMA FACTO"/>
    <property type="match status" value="1"/>
</dbReference>
<evidence type="ECO:0000313" key="9">
    <source>
        <dbReference type="EMBL" id="QEG38779.1"/>
    </source>
</evidence>
<dbReference type="SUPFAM" id="SSF88659">
    <property type="entry name" value="Sigma3 and sigma4 domains of RNA polymerase sigma factors"/>
    <property type="match status" value="1"/>
</dbReference>
<dbReference type="InterPro" id="IPR013249">
    <property type="entry name" value="RNA_pol_sigma70_r4_t2"/>
</dbReference>
<evidence type="ECO:0000256" key="3">
    <source>
        <dbReference type="ARBA" id="ARBA00023082"/>
    </source>
</evidence>
<evidence type="ECO:0000256" key="6">
    <source>
        <dbReference type="RuleBase" id="RU000716"/>
    </source>
</evidence>
<keyword evidence="10" id="KW-1185">Reference proteome</keyword>
<dbReference type="KEGG" id="rul:UC8_07370"/>
<dbReference type="InterPro" id="IPR014284">
    <property type="entry name" value="RNA_pol_sigma-70_dom"/>
</dbReference>
<dbReference type="Pfam" id="PF08281">
    <property type="entry name" value="Sigma70_r4_2"/>
    <property type="match status" value="1"/>
</dbReference>
<dbReference type="InterPro" id="IPR039425">
    <property type="entry name" value="RNA_pol_sigma-70-like"/>
</dbReference>
<keyword evidence="5 6" id="KW-0804">Transcription</keyword>
<dbReference type="NCBIfam" id="TIGR02937">
    <property type="entry name" value="sigma70-ECF"/>
    <property type="match status" value="1"/>
</dbReference>
<evidence type="ECO:0000259" key="8">
    <source>
        <dbReference type="Pfam" id="PF08281"/>
    </source>
</evidence>
<dbReference type="EMBL" id="CP042914">
    <property type="protein sequence ID" value="QEG38779.1"/>
    <property type="molecule type" value="Genomic_DNA"/>
</dbReference>
<dbReference type="GO" id="GO:0006352">
    <property type="term" value="P:DNA-templated transcription initiation"/>
    <property type="evidence" value="ECO:0007669"/>
    <property type="project" value="InterPro"/>
</dbReference>
<evidence type="ECO:0000259" key="7">
    <source>
        <dbReference type="Pfam" id="PF04542"/>
    </source>
</evidence>
<keyword evidence="4 6" id="KW-0238">DNA-binding</keyword>
<dbReference type="PROSITE" id="PS01063">
    <property type="entry name" value="SIGMA70_ECF"/>
    <property type="match status" value="1"/>
</dbReference>
<name>A0A5B9QL83_9BACT</name>
<keyword evidence="2 6" id="KW-0805">Transcription regulation</keyword>
<dbReference type="RefSeq" id="WP_084427756.1">
    <property type="nucleotide sequence ID" value="NZ_CP042914.1"/>
</dbReference>
<evidence type="ECO:0000256" key="2">
    <source>
        <dbReference type="ARBA" id="ARBA00023015"/>
    </source>
</evidence>
<evidence type="ECO:0000313" key="10">
    <source>
        <dbReference type="Proteomes" id="UP000325286"/>
    </source>
</evidence>
<dbReference type="CDD" id="cd06171">
    <property type="entry name" value="Sigma70_r4"/>
    <property type="match status" value="1"/>
</dbReference>
<comment type="similarity">
    <text evidence="1 6">Belongs to the sigma-70 factor family. ECF subfamily.</text>
</comment>
<organism evidence="9 10">
    <name type="scientific">Roseimaritima ulvae</name>
    <dbReference type="NCBI Taxonomy" id="980254"/>
    <lineage>
        <taxon>Bacteria</taxon>
        <taxon>Pseudomonadati</taxon>
        <taxon>Planctomycetota</taxon>
        <taxon>Planctomycetia</taxon>
        <taxon>Pirellulales</taxon>
        <taxon>Pirellulaceae</taxon>
        <taxon>Roseimaritima</taxon>
    </lineage>
</organism>
<dbReference type="AlphaFoldDB" id="A0A5B9QL83"/>
<sequence>MSEEAELIDAALEGDTEAFGRLVQTHQDRLFGAMLQVTRSAEEAEDVVQEAFVRAYVKLHTFQRNSRFFTWLYRIAFNSALSRRRRKRATISLDQTREVTGIEPIDVVDAPDERMLQGERVNMVRAALDRLSDEHRAIMVLRELENHAYEDIAEILEISIGTVRSRLNRARTQLRQTLEAMRQAEEPSEEP</sequence>
<protein>
    <recommendedName>
        <fullName evidence="6">RNA polymerase sigma factor</fullName>
    </recommendedName>
</protein>